<feature type="signal peptide" evidence="1">
    <location>
        <begin position="1"/>
        <end position="19"/>
    </location>
</feature>
<feature type="chain" id="PRO_5046770778" description="Secreted protein" evidence="1">
    <location>
        <begin position="20"/>
        <end position="90"/>
    </location>
</feature>
<proteinExistence type="predicted"/>
<keyword evidence="3" id="KW-1185">Reference proteome</keyword>
<reference evidence="2 3" key="1">
    <citation type="journal article" date="2020" name="BMC Genomics">
        <title>Intraspecific diversification of the crop wild relative Brassica cretica Lam. using demographic model selection.</title>
        <authorList>
            <person name="Kioukis A."/>
            <person name="Michalopoulou V.A."/>
            <person name="Briers L."/>
            <person name="Pirintsos S."/>
            <person name="Studholme D.J."/>
            <person name="Pavlidis P."/>
            <person name="Sarris P.F."/>
        </authorList>
    </citation>
    <scope>NUCLEOTIDE SEQUENCE [LARGE SCALE GENOMIC DNA]</scope>
    <source>
        <strain evidence="3">cv. PFS-1207/04</strain>
    </source>
</reference>
<evidence type="ECO:0008006" key="4">
    <source>
        <dbReference type="Google" id="ProtNLM"/>
    </source>
</evidence>
<gene>
    <name evidence="2" type="ORF">DY000_02000817</name>
</gene>
<evidence type="ECO:0000313" key="3">
    <source>
        <dbReference type="Proteomes" id="UP000266723"/>
    </source>
</evidence>
<accession>A0ABQ7CMF8</accession>
<sequence>MKSFLLYVLMLTLVAVSGGGGGGGGGVGVVVIVFSQSIIAERAKVKTFSILIRFGTCNISQVGGVFVGRRSKLSDVEGLVVPAKLSSQFR</sequence>
<comment type="caution">
    <text evidence="2">The sequence shown here is derived from an EMBL/GenBank/DDBJ whole genome shotgun (WGS) entry which is preliminary data.</text>
</comment>
<dbReference type="EMBL" id="QGKV02000832">
    <property type="protein sequence ID" value="KAF3552573.1"/>
    <property type="molecule type" value="Genomic_DNA"/>
</dbReference>
<organism evidence="2 3">
    <name type="scientific">Brassica cretica</name>
    <name type="common">Mustard</name>
    <dbReference type="NCBI Taxonomy" id="69181"/>
    <lineage>
        <taxon>Eukaryota</taxon>
        <taxon>Viridiplantae</taxon>
        <taxon>Streptophyta</taxon>
        <taxon>Embryophyta</taxon>
        <taxon>Tracheophyta</taxon>
        <taxon>Spermatophyta</taxon>
        <taxon>Magnoliopsida</taxon>
        <taxon>eudicotyledons</taxon>
        <taxon>Gunneridae</taxon>
        <taxon>Pentapetalae</taxon>
        <taxon>rosids</taxon>
        <taxon>malvids</taxon>
        <taxon>Brassicales</taxon>
        <taxon>Brassicaceae</taxon>
        <taxon>Brassiceae</taxon>
        <taxon>Brassica</taxon>
    </lineage>
</organism>
<keyword evidence="1" id="KW-0732">Signal</keyword>
<evidence type="ECO:0000313" key="2">
    <source>
        <dbReference type="EMBL" id="KAF3552573.1"/>
    </source>
</evidence>
<protein>
    <recommendedName>
        <fullName evidence="4">Secreted protein</fullName>
    </recommendedName>
</protein>
<evidence type="ECO:0000256" key="1">
    <source>
        <dbReference type="SAM" id="SignalP"/>
    </source>
</evidence>
<dbReference type="Proteomes" id="UP000266723">
    <property type="component" value="Unassembled WGS sequence"/>
</dbReference>
<name>A0ABQ7CMF8_BRACR</name>